<keyword evidence="3" id="KW-1185">Reference proteome</keyword>
<dbReference type="InterPro" id="IPR036397">
    <property type="entry name" value="RNaseH_sf"/>
</dbReference>
<dbReference type="OrthoDB" id="3511406at2759"/>
<dbReference type="GO" id="GO:0003676">
    <property type="term" value="F:nucleic acid binding"/>
    <property type="evidence" value="ECO:0007669"/>
    <property type="project" value="InterPro"/>
</dbReference>
<accession>A0A3E2H0D2</accession>
<protein>
    <recommendedName>
        <fullName evidence="1">Tc1-like transposase DDE domain-containing protein</fullName>
    </recommendedName>
</protein>
<dbReference type="Proteomes" id="UP000258309">
    <property type="component" value="Unassembled WGS sequence"/>
</dbReference>
<dbReference type="STRING" id="5539.A0A3E2H0D2"/>
<dbReference type="EMBL" id="NCSJ02000237">
    <property type="protein sequence ID" value="RFU26845.1"/>
    <property type="molecule type" value="Genomic_DNA"/>
</dbReference>
<comment type="caution">
    <text evidence="2">The sequence shown here is derived from an EMBL/GenBank/DDBJ whole genome shotgun (WGS) entry which is preliminary data.</text>
</comment>
<dbReference type="OMA" id="RICTTKL"/>
<evidence type="ECO:0000259" key="1">
    <source>
        <dbReference type="Pfam" id="PF13358"/>
    </source>
</evidence>
<feature type="non-terminal residue" evidence="2">
    <location>
        <position position="311"/>
    </location>
</feature>
<feature type="non-terminal residue" evidence="2">
    <location>
        <position position="1"/>
    </location>
</feature>
<dbReference type="Gene3D" id="3.30.420.10">
    <property type="entry name" value="Ribonuclease H-like superfamily/Ribonuclease H"/>
    <property type="match status" value="1"/>
</dbReference>
<evidence type="ECO:0000313" key="3">
    <source>
        <dbReference type="Proteomes" id="UP000258309"/>
    </source>
</evidence>
<evidence type="ECO:0000313" key="2">
    <source>
        <dbReference type="EMBL" id="RFU26845.1"/>
    </source>
</evidence>
<gene>
    <name evidence="2" type="ORF">B7463_g9491</name>
</gene>
<feature type="domain" description="Tc1-like transposase DDE" evidence="1">
    <location>
        <begin position="102"/>
        <end position="266"/>
    </location>
</feature>
<dbReference type="Pfam" id="PF13358">
    <property type="entry name" value="DDE_3"/>
    <property type="match status" value="1"/>
</dbReference>
<name>A0A3E2H0D2_SCYLI</name>
<dbReference type="InterPro" id="IPR038717">
    <property type="entry name" value="Tc1-like_DDE_dom"/>
</dbReference>
<proteinExistence type="predicted"/>
<dbReference type="AlphaFoldDB" id="A0A3E2H0D2"/>
<reference evidence="2 3" key="1">
    <citation type="submission" date="2018-05" db="EMBL/GenBank/DDBJ databases">
        <title>Draft genome sequence of Scytalidium lignicola DSM 105466, a ubiquitous saprotrophic fungus.</title>
        <authorList>
            <person name="Buettner E."/>
            <person name="Gebauer A.M."/>
            <person name="Hofrichter M."/>
            <person name="Liers C."/>
            <person name="Kellner H."/>
        </authorList>
    </citation>
    <scope>NUCLEOTIDE SEQUENCE [LARGE SCALE GENOMIC DNA]</scope>
    <source>
        <strain evidence="2 3">DSM 105466</strain>
    </source>
</reference>
<organism evidence="2 3">
    <name type="scientific">Scytalidium lignicola</name>
    <name type="common">Hyphomycete</name>
    <dbReference type="NCBI Taxonomy" id="5539"/>
    <lineage>
        <taxon>Eukaryota</taxon>
        <taxon>Fungi</taxon>
        <taxon>Dikarya</taxon>
        <taxon>Ascomycota</taxon>
        <taxon>Pezizomycotina</taxon>
        <taxon>Leotiomycetes</taxon>
        <taxon>Leotiomycetes incertae sedis</taxon>
        <taxon>Scytalidium</taxon>
    </lineage>
</organism>
<sequence>MEPTTPPNPMPEHELGYEILTKHKEAIRQLRFLANWGPSELAKLKEELSLDCSEYTIERRLNEEGYHRCVACQKPFLTKIQAAQRWLYGLNHIFWTIQWLSILFSDECTFLIGDHESKARVTRKHGERTCSTCIQHQFHRGHTTPVNCWGAIGHNYKSELIIIQGHGKRGSFVQTDYLEQVLEPVIEVILEDFGVVTAEIGYLPTFMEDGNPAHGHKSITNPCAIFREKHGIQLLNHPSTSPDLNPIEKCWRAMKQSLHRRKIQPTNEIDIANAMIEEWNALDQEWINGLIANQGHWIWEVVARRGWMTAN</sequence>